<dbReference type="RefSeq" id="WP_183934201.1">
    <property type="nucleotide sequence ID" value="NZ_JACICF010000002.1"/>
</dbReference>
<dbReference type="Proteomes" id="UP000578569">
    <property type="component" value="Unassembled WGS sequence"/>
</dbReference>
<proteinExistence type="predicted"/>
<dbReference type="Pfam" id="PF04832">
    <property type="entry name" value="SOUL"/>
    <property type="match status" value="1"/>
</dbReference>
<gene>
    <name evidence="1" type="ORF">FHS50_001900</name>
</gene>
<evidence type="ECO:0000313" key="1">
    <source>
        <dbReference type="EMBL" id="MBB3764838.1"/>
    </source>
</evidence>
<keyword evidence="2" id="KW-1185">Reference proteome</keyword>
<evidence type="ECO:0008006" key="3">
    <source>
        <dbReference type="Google" id="ProtNLM"/>
    </source>
</evidence>
<accession>A0A839Z2Q9</accession>
<dbReference type="InterPro" id="IPR006917">
    <property type="entry name" value="SOUL_heme-bd"/>
</dbReference>
<sequence length="206" mass="23643">MKRRGKWLLGGGLLLGLTLAGGARYLLRERATPEPDYLLVEKEGDFEIRDYLPMWVAETVCSGSRREAIRAGFRTLADYIFARSHDGDSLPMTAPVIERQASEDHWTVRFVMPEGESVKTLPRPPADVELRHVEARRIALVRFSGRPEEYDLEAEEKRLREWLGTREEEILFDTPEYAFFNSPAMPGPLRRNELWFELALDPPAAN</sequence>
<dbReference type="AlphaFoldDB" id="A0A839Z2Q9"/>
<dbReference type="EMBL" id="JACICF010000002">
    <property type="protein sequence ID" value="MBB3764838.1"/>
    <property type="molecule type" value="Genomic_DNA"/>
</dbReference>
<dbReference type="PANTHER" id="PTHR11220">
    <property type="entry name" value="HEME-BINDING PROTEIN-RELATED"/>
    <property type="match status" value="1"/>
</dbReference>
<protein>
    <recommendedName>
        <fullName evidence="3">SOUL heme-binding protein</fullName>
    </recommendedName>
</protein>
<evidence type="ECO:0000313" key="2">
    <source>
        <dbReference type="Proteomes" id="UP000578569"/>
    </source>
</evidence>
<dbReference type="InterPro" id="IPR011256">
    <property type="entry name" value="Reg_factor_effector_dom_sf"/>
</dbReference>
<dbReference type="SUPFAM" id="SSF55136">
    <property type="entry name" value="Probable bacterial effector-binding domain"/>
    <property type="match status" value="1"/>
</dbReference>
<comment type="caution">
    <text evidence="1">The sequence shown here is derived from an EMBL/GenBank/DDBJ whole genome shotgun (WGS) entry which is preliminary data.</text>
</comment>
<dbReference type="Gene3D" id="3.20.80.10">
    <property type="entry name" value="Regulatory factor, effector binding domain"/>
    <property type="match status" value="1"/>
</dbReference>
<reference evidence="1 2" key="1">
    <citation type="submission" date="2020-08" db="EMBL/GenBank/DDBJ databases">
        <title>Genomic Encyclopedia of Type Strains, Phase IV (KMG-IV): sequencing the most valuable type-strain genomes for metagenomic binning, comparative biology and taxonomic classification.</title>
        <authorList>
            <person name="Goeker M."/>
        </authorList>
    </citation>
    <scope>NUCLEOTIDE SEQUENCE [LARGE SCALE GENOMIC DNA]</scope>
    <source>
        <strain evidence="1 2">DSM 24194</strain>
    </source>
</reference>
<organism evidence="1 2">
    <name type="scientific">Sphingomicrobium lutaoense</name>
    <dbReference type="NCBI Taxonomy" id="515949"/>
    <lineage>
        <taxon>Bacteria</taxon>
        <taxon>Pseudomonadati</taxon>
        <taxon>Pseudomonadota</taxon>
        <taxon>Alphaproteobacteria</taxon>
        <taxon>Sphingomonadales</taxon>
        <taxon>Sphingomonadaceae</taxon>
        <taxon>Sphingomicrobium</taxon>
    </lineage>
</organism>
<name>A0A839Z2Q9_9SPHN</name>
<dbReference type="PANTHER" id="PTHR11220:SF58">
    <property type="entry name" value="SOUL HEME-BINDING FAMILY PROTEIN"/>
    <property type="match status" value="1"/>
</dbReference>